<reference evidence="7 8" key="1">
    <citation type="submission" date="2024-01" db="EMBL/GenBank/DDBJ databases">
        <title>The genome of the rayed Mediterranean limpet Patella caerulea (Linnaeus, 1758).</title>
        <authorList>
            <person name="Anh-Thu Weber A."/>
            <person name="Halstead-Nussloch G."/>
        </authorList>
    </citation>
    <scope>NUCLEOTIDE SEQUENCE [LARGE SCALE GENOMIC DNA]</scope>
    <source>
        <strain evidence="7">AATW-2023a</strain>
        <tissue evidence="7">Whole specimen</tissue>
    </source>
</reference>
<evidence type="ECO:0000313" key="7">
    <source>
        <dbReference type="EMBL" id="KAK6180041.1"/>
    </source>
</evidence>
<dbReference type="InterPro" id="IPR001414">
    <property type="entry name" value="GPR143"/>
</dbReference>
<feature type="transmembrane region" description="Helical" evidence="5">
    <location>
        <begin position="30"/>
        <end position="56"/>
    </location>
</feature>
<feature type="domain" description="G-protein coupled receptors family 1 profile" evidence="6">
    <location>
        <begin position="215"/>
        <end position="329"/>
    </location>
</feature>
<keyword evidence="4 5" id="KW-0472">Membrane</keyword>
<evidence type="ECO:0000313" key="8">
    <source>
        <dbReference type="Proteomes" id="UP001347796"/>
    </source>
</evidence>
<dbReference type="PROSITE" id="PS50262">
    <property type="entry name" value="G_PROTEIN_RECEP_F1_2"/>
    <property type="match status" value="1"/>
</dbReference>
<evidence type="ECO:0000259" key="6">
    <source>
        <dbReference type="PROSITE" id="PS50262"/>
    </source>
</evidence>
<organism evidence="7 8">
    <name type="scientific">Patella caerulea</name>
    <name type="common">Rayed Mediterranean limpet</name>
    <dbReference type="NCBI Taxonomy" id="87958"/>
    <lineage>
        <taxon>Eukaryota</taxon>
        <taxon>Metazoa</taxon>
        <taxon>Spiralia</taxon>
        <taxon>Lophotrochozoa</taxon>
        <taxon>Mollusca</taxon>
        <taxon>Gastropoda</taxon>
        <taxon>Patellogastropoda</taxon>
        <taxon>Patelloidea</taxon>
        <taxon>Patellidae</taxon>
        <taxon>Patella</taxon>
    </lineage>
</organism>
<feature type="transmembrane region" description="Helical" evidence="5">
    <location>
        <begin position="177"/>
        <end position="197"/>
    </location>
</feature>
<evidence type="ECO:0000256" key="3">
    <source>
        <dbReference type="ARBA" id="ARBA00022989"/>
    </source>
</evidence>
<keyword evidence="8" id="KW-1185">Reference proteome</keyword>
<dbReference type="GO" id="GO:0004930">
    <property type="term" value="F:G protein-coupled receptor activity"/>
    <property type="evidence" value="ECO:0007669"/>
    <property type="project" value="InterPro"/>
</dbReference>
<comment type="caution">
    <text evidence="7">The sequence shown here is derived from an EMBL/GenBank/DDBJ whole genome shotgun (WGS) entry which is preliminary data.</text>
</comment>
<dbReference type="Pfam" id="PF02101">
    <property type="entry name" value="Ocular_alb"/>
    <property type="match status" value="1"/>
</dbReference>
<dbReference type="Proteomes" id="UP001347796">
    <property type="component" value="Unassembled WGS sequence"/>
</dbReference>
<dbReference type="GO" id="GO:0035240">
    <property type="term" value="F:dopamine binding"/>
    <property type="evidence" value="ECO:0007669"/>
    <property type="project" value="InterPro"/>
</dbReference>
<evidence type="ECO:0000256" key="2">
    <source>
        <dbReference type="ARBA" id="ARBA00022692"/>
    </source>
</evidence>
<feature type="transmembrane region" description="Helical" evidence="5">
    <location>
        <begin position="258"/>
        <end position="276"/>
    </location>
</feature>
<dbReference type="GO" id="GO:0072544">
    <property type="term" value="F:L-DOPA binding"/>
    <property type="evidence" value="ECO:0007669"/>
    <property type="project" value="InterPro"/>
</dbReference>
<dbReference type="GO" id="GO:0072545">
    <property type="term" value="F:L-tyrosine binding"/>
    <property type="evidence" value="ECO:0007669"/>
    <property type="project" value="InterPro"/>
</dbReference>
<keyword evidence="2 5" id="KW-0812">Transmembrane</keyword>
<feature type="transmembrane region" description="Helical" evidence="5">
    <location>
        <begin position="68"/>
        <end position="99"/>
    </location>
</feature>
<keyword evidence="3 5" id="KW-1133">Transmembrane helix</keyword>
<accession>A0AAN8PVM5</accession>
<protein>
    <recommendedName>
        <fullName evidence="6">G-protein coupled receptors family 1 profile domain-containing protein</fullName>
    </recommendedName>
</protein>
<feature type="transmembrane region" description="Helical" evidence="5">
    <location>
        <begin position="217"/>
        <end position="237"/>
    </location>
</feature>
<dbReference type="AlphaFoldDB" id="A0AAN8PVM5"/>
<dbReference type="PANTHER" id="PTHR15177:SF2">
    <property type="entry name" value="G-PROTEIN COUPLED RECEPTOR 143"/>
    <property type="match status" value="1"/>
</dbReference>
<name>A0AAN8PVM5_PATCE</name>
<evidence type="ECO:0000256" key="1">
    <source>
        <dbReference type="ARBA" id="ARBA00004370"/>
    </source>
</evidence>
<dbReference type="PANTHER" id="PTHR15177">
    <property type="entry name" value="G-PROTEIN COUPLED RECEPTOR 143"/>
    <property type="match status" value="1"/>
</dbReference>
<dbReference type="Gene3D" id="1.20.1070.10">
    <property type="entry name" value="Rhodopsin 7-helix transmembrane proteins"/>
    <property type="match status" value="1"/>
</dbReference>
<sequence length="372" mass="42232">MASLHDGSLFCIPELELPTNTSSHANYRDIYSYVSLASASVGLVASLIQFIAWIISTRRLEAGEHQHAFVNPIIIICLAFANFLTCIGVILRSVALILYGPPLIPLNQFINKSLDDVSYMPSVNETSMIPWIVIESFTDYFYVAVLLWTLAYCVDVLRKHKDIVSESPFVRRPSSTYLVICWGLPIAFVGALSLYLYLDTEFPKKCPDQLRTQLCDLILYLPAVVELLVIPFLLIRSRTLVRNSIQRRTGTYSARQRRLIRVITGRFVAIVLFLYLCWVPNIIDSIIRVLMVHEYITTTTDERYKLLFPIWIIEAVMNPIQGFFNCFIYGVPGFPTSRCSTDDEDALTNSLEESQSLLSSSSSGLQRKCNIR</sequence>
<comment type="subcellular location">
    <subcellularLocation>
        <location evidence="1">Membrane</location>
    </subcellularLocation>
</comment>
<gene>
    <name evidence="7" type="ORF">SNE40_012261</name>
</gene>
<feature type="transmembrane region" description="Helical" evidence="5">
    <location>
        <begin position="140"/>
        <end position="157"/>
    </location>
</feature>
<evidence type="ECO:0000256" key="4">
    <source>
        <dbReference type="ARBA" id="ARBA00023136"/>
    </source>
</evidence>
<dbReference type="EMBL" id="JAZGQO010000008">
    <property type="protein sequence ID" value="KAK6180041.1"/>
    <property type="molecule type" value="Genomic_DNA"/>
</dbReference>
<evidence type="ECO:0000256" key="5">
    <source>
        <dbReference type="SAM" id="Phobius"/>
    </source>
</evidence>
<dbReference type="InterPro" id="IPR017452">
    <property type="entry name" value="GPCR_Rhodpsn_7TM"/>
</dbReference>
<dbReference type="GO" id="GO:0016020">
    <property type="term" value="C:membrane"/>
    <property type="evidence" value="ECO:0007669"/>
    <property type="project" value="UniProtKB-SubCell"/>
</dbReference>
<proteinExistence type="predicted"/>